<dbReference type="InterPro" id="IPR039424">
    <property type="entry name" value="SBP_5"/>
</dbReference>
<dbReference type="GO" id="GO:0042884">
    <property type="term" value="P:microcin transport"/>
    <property type="evidence" value="ECO:0007669"/>
    <property type="project" value="TreeGrafter"/>
</dbReference>
<dbReference type="GO" id="GO:0030288">
    <property type="term" value="C:outer membrane-bounded periplasmic space"/>
    <property type="evidence" value="ECO:0007669"/>
    <property type="project" value="TreeGrafter"/>
</dbReference>
<dbReference type="RefSeq" id="WP_136898084.1">
    <property type="nucleotide sequence ID" value="NZ_SWJE01000016.1"/>
</dbReference>
<dbReference type="GO" id="GO:0043190">
    <property type="term" value="C:ATP-binding cassette (ABC) transporter complex"/>
    <property type="evidence" value="ECO:0007669"/>
    <property type="project" value="InterPro"/>
</dbReference>
<evidence type="ECO:0000259" key="2">
    <source>
        <dbReference type="Pfam" id="PF00496"/>
    </source>
</evidence>
<dbReference type="PIRSF" id="PIRSF002741">
    <property type="entry name" value="MppA"/>
    <property type="match status" value="1"/>
</dbReference>
<dbReference type="PANTHER" id="PTHR30290">
    <property type="entry name" value="PERIPLASMIC BINDING COMPONENT OF ABC TRANSPORTER"/>
    <property type="match status" value="1"/>
</dbReference>
<dbReference type="Pfam" id="PF00496">
    <property type="entry name" value="SBP_bac_5"/>
    <property type="match status" value="1"/>
</dbReference>
<dbReference type="CDD" id="cd08497">
    <property type="entry name" value="MbnE-like"/>
    <property type="match status" value="1"/>
</dbReference>
<protein>
    <submittedName>
        <fullName evidence="3">ABC transporter substrate-binding protein</fullName>
    </submittedName>
</protein>
<dbReference type="EMBL" id="SWJE01000016">
    <property type="protein sequence ID" value="TKC82649.1"/>
    <property type="molecule type" value="Genomic_DNA"/>
</dbReference>
<accession>A0A4U1HMW4</accession>
<dbReference type="SUPFAM" id="SSF53850">
    <property type="entry name" value="Periplasmic binding protein-like II"/>
    <property type="match status" value="1"/>
</dbReference>
<evidence type="ECO:0000313" key="4">
    <source>
        <dbReference type="Proteomes" id="UP000305539"/>
    </source>
</evidence>
<proteinExistence type="predicted"/>
<dbReference type="PANTHER" id="PTHR30290:SF64">
    <property type="entry name" value="ABC TRANSPORTER PERIPLASMIC BINDING PROTEIN"/>
    <property type="match status" value="1"/>
</dbReference>
<feature type="domain" description="Solute-binding protein family 5" evidence="2">
    <location>
        <begin position="135"/>
        <end position="550"/>
    </location>
</feature>
<dbReference type="Gene3D" id="3.10.105.10">
    <property type="entry name" value="Dipeptide-binding Protein, Domain 3"/>
    <property type="match status" value="1"/>
</dbReference>
<dbReference type="AlphaFoldDB" id="A0A4U1HMW4"/>
<evidence type="ECO:0000256" key="1">
    <source>
        <dbReference type="ARBA" id="ARBA00022729"/>
    </source>
</evidence>
<keyword evidence="1" id="KW-0732">Signal</keyword>
<dbReference type="GO" id="GO:0015833">
    <property type="term" value="P:peptide transport"/>
    <property type="evidence" value="ECO:0007669"/>
    <property type="project" value="TreeGrafter"/>
</dbReference>
<evidence type="ECO:0000313" key="3">
    <source>
        <dbReference type="EMBL" id="TKC82649.1"/>
    </source>
</evidence>
<reference evidence="3 4" key="1">
    <citation type="submission" date="2019-04" db="EMBL/GenBank/DDBJ databases">
        <title>Trinickia sp. 7GSK02, isolated from subtropical forest soil.</title>
        <authorList>
            <person name="Gao Z.-H."/>
            <person name="Qiu L.-H."/>
        </authorList>
    </citation>
    <scope>NUCLEOTIDE SEQUENCE [LARGE SCALE GENOMIC DNA]</scope>
    <source>
        <strain evidence="3 4">7GSK02</strain>
    </source>
</reference>
<comment type="caution">
    <text evidence="3">The sequence shown here is derived from an EMBL/GenBank/DDBJ whole genome shotgun (WGS) entry which is preliminary data.</text>
</comment>
<organism evidence="3 4">
    <name type="scientific">Trinickia terrae</name>
    <dbReference type="NCBI Taxonomy" id="2571161"/>
    <lineage>
        <taxon>Bacteria</taxon>
        <taxon>Pseudomonadati</taxon>
        <taxon>Pseudomonadota</taxon>
        <taxon>Betaproteobacteria</taxon>
        <taxon>Burkholderiales</taxon>
        <taxon>Burkholderiaceae</taxon>
        <taxon>Trinickia</taxon>
    </lineage>
</organism>
<dbReference type="Gene3D" id="3.40.190.10">
    <property type="entry name" value="Periplasmic binding protein-like II"/>
    <property type="match status" value="1"/>
</dbReference>
<dbReference type="InterPro" id="IPR030678">
    <property type="entry name" value="Peptide/Ni-bd"/>
</dbReference>
<dbReference type="InterPro" id="IPR000914">
    <property type="entry name" value="SBP_5_dom"/>
</dbReference>
<name>A0A4U1HMW4_9BURK</name>
<dbReference type="GO" id="GO:1904680">
    <property type="term" value="F:peptide transmembrane transporter activity"/>
    <property type="evidence" value="ECO:0007669"/>
    <property type="project" value="TreeGrafter"/>
</dbReference>
<gene>
    <name evidence="3" type="ORF">FAZ69_26590</name>
</gene>
<dbReference type="Proteomes" id="UP000305539">
    <property type="component" value="Unassembled WGS sequence"/>
</dbReference>
<dbReference type="OrthoDB" id="9803988at2"/>
<keyword evidence="4" id="KW-1185">Reference proteome</keyword>
<sequence length="647" mass="72689">MTIGSRWASPRRAHRRASTCTRLRDRLSLRTHALVARVLIAVCTSLGLFAPHAAYAVYAIAQYGEPKYPPDFKHFDYVNPDAPKGGTLVLANPDRLTSFDKFNPFTMRGNPAPGIGMLFESLTTGSSDEVASAYGLLADDIGIAQDRLSVTFHINPRAHFSNGDPVTADDVKYSFDTLTSKLAAPQFAAFFADIKRAVVVDPATVRFEFRQPNRELPLLAGSMPVFSHKWGMKPDGSRIPFDQLAFQKPIGSGPYLVESYSGARTITYRRDPSYWGAALPVRVGTNNFERITYKLYSDNTARLEAFKAGEYDALVEYIARNWVRRDVGKRFDNGELIKREFRQHNGAGMQGFFMNLRRPLFQDVRVREALDLAFDFQWLNRQLFFGGYTRLNSYFADSDMQARGMPSAGELALLNPLRAQLDSAVFGPMAVQPDTDPPNSLRANLLKARALLAEAGWTYRDGALRNAKDQPFTFEILDDSGSAGGMEPVVTAYIRNLGKLGITATFRTVDFALIQKRYEAFDYDMTTIRWPGSPVPGQEQVSRFSSKTADEQGSDNMFGLKSPAVDELLSELVHAQTREQLTDAARALDRVLTRGYYVVPHWYSATHRIAYKRELAYPKTLPLYYEANDWIVSEWWFTQPSPAQPVN</sequence>